<keyword evidence="3" id="KW-0446">Lipid-binding</keyword>
<evidence type="ECO:0000256" key="4">
    <source>
        <dbReference type="ARBA" id="ARBA00061154"/>
    </source>
</evidence>
<dbReference type="GO" id="GO:0008526">
    <property type="term" value="F:phosphatidylinositol transfer activity"/>
    <property type="evidence" value="ECO:0007669"/>
    <property type="project" value="TreeGrafter"/>
</dbReference>
<dbReference type="PANTHER" id="PTHR10658:SF54">
    <property type="entry name" value="CYTOPLASMIC PHOSPHATIDYLINOSITOL TRANSFER PROTEIN 1"/>
    <property type="match status" value="1"/>
</dbReference>
<evidence type="ECO:0000256" key="2">
    <source>
        <dbReference type="ARBA" id="ARBA00023055"/>
    </source>
</evidence>
<dbReference type="GO" id="GO:0035091">
    <property type="term" value="F:phosphatidylinositol binding"/>
    <property type="evidence" value="ECO:0007669"/>
    <property type="project" value="TreeGrafter"/>
</dbReference>
<evidence type="ECO:0000256" key="3">
    <source>
        <dbReference type="ARBA" id="ARBA00023121"/>
    </source>
</evidence>
<feature type="domain" description="Phosphatidylinositol transfer protein N-terminal" evidence="8">
    <location>
        <begin position="3"/>
        <end position="245"/>
    </location>
</feature>
<name>A0AAW1UQ29_9CUCU</name>
<keyword evidence="1" id="KW-0813">Transport</keyword>
<proteinExistence type="inferred from homology"/>
<comment type="similarity">
    <text evidence="4">Belongs to the PtdIns transfer protein family. PI transfer class IIB subfamily.</text>
</comment>
<evidence type="ECO:0000313" key="10">
    <source>
        <dbReference type="Proteomes" id="UP001431783"/>
    </source>
</evidence>
<dbReference type="EMBL" id="JARQZJ010000095">
    <property type="protein sequence ID" value="KAK9885289.1"/>
    <property type="molecule type" value="Genomic_DNA"/>
</dbReference>
<evidence type="ECO:0000313" key="9">
    <source>
        <dbReference type="EMBL" id="KAK9885289.1"/>
    </source>
</evidence>
<dbReference type="Proteomes" id="UP001431783">
    <property type="component" value="Unassembled WGS sequence"/>
</dbReference>
<dbReference type="PRINTS" id="PR00391">
    <property type="entry name" value="PITRANSFER"/>
</dbReference>
<dbReference type="Gene3D" id="3.30.530.20">
    <property type="match status" value="1"/>
</dbReference>
<evidence type="ECO:0000256" key="1">
    <source>
        <dbReference type="ARBA" id="ARBA00022448"/>
    </source>
</evidence>
<feature type="region of interest" description="Disordered" evidence="7">
    <location>
        <begin position="284"/>
        <end position="305"/>
    </location>
</feature>
<dbReference type="InterPro" id="IPR023393">
    <property type="entry name" value="START-like_dom_sf"/>
</dbReference>
<evidence type="ECO:0000259" key="8">
    <source>
        <dbReference type="Pfam" id="PF02121"/>
    </source>
</evidence>
<dbReference type="GO" id="GO:0005634">
    <property type="term" value="C:nucleus"/>
    <property type="evidence" value="ECO:0007669"/>
    <property type="project" value="UniProtKB-ARBA"/>
</dbReference>
<keyword evidence="10" id="KW-1185">Reference proteome</keyword>
<dbReference type="PANTHER" id="PTHR10658">
    <property type="entry name" value="PHOSPHATIDYLINOSITOL TRANSFER PROTEIN"/>
    <property type="match status" value="1"/>
</dbReference>
<protein>
    <recommendedName>
        <fullName evidence="5">Cytoplasmic phosphatidylinositol transfer protein 1</fullName>
    </recommendedName>
    <alternativeName>
        <fullName evidence="6">Retinal degeneration B homolog beta</fullName>
    </alternativeName>
</protein>
<dbReference type="Pfam" id="PF02121">
    <property type="entry name" value="IP_trans"/>
    <property type="match status" value="1"/>
</dbReference>
<dbReference type="InterPro" id="IPR001666">
    <property type="entry name" value="PI_transfer"/>
</dbReference>
<reference evidence="9 10" key="1">
    <citation type="submission" date="2023-03" db="EMBL/GenBank/DDBJ databases">
        <title>Genome insight into feeding habits of ladybird beetles.</title>
        <authorList>
            <person name="Li H.-S."/>
            <person name="Huang Y.-H."/>
            <person name="Pang H."/>
        </authorList>
    </citation>
    <scope>NUCLEOTIDE SEQUENCE [LARGE SCALE GENOMIC DNA]</scope>
    <source>
        <strain evidence="9">SYSU_2023b</strain>
        <tissue evidence="9">Whole body</tissue>
    </source>
</reference>
<dbReference type="FunFam" id="3.30.530.20:FF:000011">
    <property type="entry name" value="cytoplasmic phosphatidylinositol transfer protein 1 isoform X2"/>
    <property type="match status" value="1"/>
</dbReference>
<comment type="caution">
    <text evidence="9">The sequence shown here is derived from an EMBL/GenBank/DDBJ whole genome shotgun (WGS) entry which is preliminary data.</text>
</comment>
<gene>
    <name evidence="9" type="ORF">WA026_010783</name>
</gene>
<evidence type="ECO:0000256" key="6">
    <source>
        <dbReference type="ARBA" id="ARBA00082927"/>
    </source>
</evidence>
<dbReference type="InterPro" id="IPR055261">
    <property type="entry name" value="PI_transfer_N"/>
</dbReference>
<dbReference type="GO" id="GO:0005737">
    <property type="term" value="C:cytoplasm"/>
    <property type="evidence" value="ECO:0007669"/>
    <property type="project" value="UniProtKB-ARBA"/>
</dbReference>
<evidence type="ECO:0000256" key="7">
    <source>
        <dbReference type="SAM" id="MobiDB-lite"/>
    </source>
</evidence>
<keyword evidence="2" id="KW-0445">Lipid transport</keyword>
<sequence>MVLTKEYRICMPFSVEEYQVGQLYMIARHSLEQSKGGEGVEVVENRECDDPVHGKGHFTEKRIHLSSRLPYWIQSFLPRIFYVTEKAWNYYPYTITEYTCSFLPKFHIYIQSKYENNNGDTENCLQLTPEKLAERIVDHIDIAYDEVSGKHYKEDEDPRYFKSKKTGRGPLVDGWRTKHCPLMCSYKLVNASFEVFGLQTKVEEFIHSCVREVLLLGHRQAFAWIDEWIEMNYKDVKEYELKLQETTNNIVHCVEGTVDSDSVDDSSLTDLSLTNSSLNSNKEIEENKESITPKSPAQKGYFSWW</sequence>
<dbReference type="SUPFAM" id="SSF55961">
    <property type="entry name" value="Bet v1-like"/>
    <property type="match status" value="1"/>
</dbReference>
<evidence type="ECO:0000256" key="5">
    <source>
        <dbReference type="ARBA" id="ARBA00068698"/>
    </source>
</evidence>
<accession>A0AAW1UQ29</accession>
<organism evidence="9 10">
    <name type="scientific">Henosepilachna vigintioctopunctata</name>
    <dbReference type="NCBI Taxonomy" id="420089"/>
    <lineage>
        <taxon>Eukaryota</taxon>
        <taxon>Metazoa</taxon>
        <taxon>Ecdysozoa</taxon>
        <taxon>Arthropoda</taxon>
        <taxon>Hexapoda</taxon>
        <taxon>Insecta</taxon>
        <taxon>Pterygota</taxon>
        <taxon>Neoptera</taxon>
        <taxon>Endopterygota</taxon>
        <taxon>Coleoptera</taxon>
        <taxon>Polyphaga</taxon>
        <taxon>Cucujiformia</taxon>
        <taxon>Coccinelloidea</taxon>
        <taxon>Coccinellidae</taxon>
        <taxon>Epilachninae</taxon>
        <taxon>Epilachnini</taxon>
        <taxon>Henosepilachna</taxon>
    </lineage>
</organism>
<dbReference type="AlphaFoldDB" id="A0AAW1UQ29"/>